<keyword evidence="2 6" id="KW-0049">Antioxidant</keyword>
<feature type="active site" description="Proton donor" evidence="6">
    <location>
        <position position="134"/>
    </location>
</feature>
<evidence type="ECO:0000313" key="9">
    <source>
        <dbReference type="Proteomes" id="UP000324194"/>
    </source>
</evidence>
<organism evidence="8 9">
    <name type="scientific">Aquicella siphonis</name>
    <dbReference type="NCBI Taxonomy" id="254247"/>
    <lineage>
        <taxon>Bacteria</taxon>
        <taxon>Pseudomonadati</taxon>
        <taxon>Pseudomonadota</taxon>
        <taxon>Gammaproteobacteria</taxon>
        <taxon>Legionellales</taxon>
        <taxon>Coxiellaceae</taxon>
        <taxon>Aquicella</taxon>
    </lineage>
</organism>
<dbReference type="Proteomes" id="UP000324194">
    <property type="component" value="Chromosome 1"/>
</dbReference>
<evidence type="ECO:0000256" key="6">
    <source>
        <dbReference type="HAMAP-Rule" id="MF_01676"/>
    </source>
</evidence>
<dbReference type="OrthoDB" id="9801997at2"/>
<protein>
    <recommendedName>
        <fullName evidence="6">Alkyl hydroperoxide reductase AhpD</fullName>
        <ecNumber evidence="6">1.11.1.28</ecNumber>
    </recommendedName>
    <alternativeName>
        <fullName evidence="6">Alkylhydroperoxidase AhpD</fullName>
    </alternativeName>
</protein>
<comment type="function">
    <text evidence="6">Antioxidant protein with alkyl hydroperoxidase activity. Required for the reduction of the AhpC active site cysteine residues and for the regeneration of the AhpC enzyme activity.</text>
</comment>
<gene>
    <name evidence="6 8" type="primary">ahpD</name>
    <name evidence="8" type="ORF">AQUSIP_19520</name>
</gene>
<evidence type="ECO:0000256" key="4">
    <source>
        <dbReference type="ARBA" id="ARBA00023157"/>
    </source>
</evidence>
<reference evidence="8 9" key="1">
    <citation type="submission" date="2019-08" db="EMBL/GenBank/DDBJ databases">
        <authorList>
            <person name="Guy L."/>
        </authorList>
    </citation>
    <scope>NUCLEOTIDE SEQUENCE [LARGE SCALE GENOMIC DNA]</scope>
    <source>
        <strain evidence="8 9">SGT-108</strain>
    </source>
</reference>
<dbReference type="GO" id="GO:0006979">
    <property type="term" value="P:response to oxidative stress"/>
    <property type="evidence" value="ECO:0007669"/>
    <property type="project" value="InterPro"/>
</dbReference>
<keyword evidence="9" id="KW-1185">Reference proteome</keyword>
<evidence type="ECO:0000259" key="7">
    <source>
        <dbReference type="Pfam" id="PF02627"/>
    </source>
</evidence>
<dbReference type="KEGG" id="asip:AQUSIP_19520"/>
<sequence>MNLENLKNELPDFAKDIKLNLSSVLSETGSPDLNQKQIDSIALASAYATRNTDVIAAATAHGSAGLTAEDIYAAKAAATIMAMNNVYYRFTHTMSDPDYAAMPAKLRMNVMATPGMDKILFELNSLAVSAINGCGKCMNAHAEQLEKSGTSKQAIQSAIRIASVIHAAALAREIR</sequence>
<dbReference type="InterPro" id="IPR003779">
    <property type="entry name" value="CMD-like"/>
</dbReference>
<dbReference type="PANTHER" id="PTHR33930">
    <property type="entry name" value="ALKYL HYDROPEROXIDE REDUCTASE AHPD"/>
    <property type="match status" value="1"/>
</dbReference>
<dbReference type="NCBIfam" id="TIGR00778">
    <property type="entry name" value="ahpD_dom"/>
    <property type="match status" value="1"/>
</dbReference>
<dbReference type="HAMAP" id="MF_01676">
    <property type="entry name" value="AhpD"/>
    <property type="match status" value="1"/>
</dbReference>
<dbReference type="Pfam" id="PF02627">
    <property type="entry name" value="CMD"/>
    <property type="match status" value="1"/>
</dbReference>
<keyword evidence="5 6" id="KW-0676">Redox-active center</keyword>
<evidence type="ECO:0000256" key="2">
    <source>
        <dbReference type="ARBA" id="ARBA00022862"/>
    </source>
</evidence>
<dbReference type="SUPFAM" id="SSF69118">
    <property type="entry name" value="AhpD-like"/>
    <property type="match status" value="1"/>
</dbReference>
<dbReference type="GO" id="GO:0045454">
    <property type="term" value="P:cell redox homeostasis"/>
    <property type="evidence" value="ECO:0007669"/>
    <property type="project" value="TreeGrafter"/>
</dbReference>
<dbReference type="Gene3D" id="1.20.1290.10">
    <property type="entry name" value="AhpD-like"/>
    <property type="match status" value="1"/>
</dbReference>
<dbReference type="InterPro" id="IPR004674">
    <property type="entry name" value="AhpD"/>
</dbReference>
<comment type="catalytic activity">
    <reaction evidence="6">
        <text>N(6)-[(R)-dihydrolipoyl]-L-lysyl-[lipoyl-carrier protein] + a hydroperoxide = N(6)-[(R)-lipoyl]-L-lysyl-[lipoyl-carrier protein] + an alcohol + H2O</text>
        <dbReference type="Rhea" id="RHEA:62636"/>
        <dbReference type="Rhea" id="RHEA-COMP:10502"/>
        <dbReference type="Rhea" id="RHEA-COMP:16355"/>
        <dbReference type="ChEBI" id="CHEBI:15377"/>
        <dbReference type="ChEBI" id="CHEBI:30879"/>
        <dbReference type="ChEBI" id="CHEBI:35924"/>
        <dbReference type="ChEBI" id="CHEBI:83099"/>
        <dbReference type="ChEBI" id="CHEBI:83100"/>
        <dbReference type="EC" id="1.11.1.28"/>
    </reaction>
</comment>
<feature type="active site" description="Cysteine sulfenic acid (-SOH) intermediate" evidence="6">
    <location>
        <position position="137"/>
    </location>
</feature>
<feature type="disulfide bond" evidence="6">
    <location>
        <begin position="134"/>
        <end position="137"/>
    </location>
</feature>
<comment type="similarity">
    <text evidence="6">Belongs to the AhpD family.</text>
</comment>
<keyword evidence="3 6" id="KW-0560">Oxidoreductase</keyword>
<dbReference type="AlphaFoldDB" id="A0A5E4PHY9"/>
<dbReference type="EC" id="1.11.1.28" evidence="6"/>
<dbReference type="RefSeq" id="WP_148339936.1">
    <property type="nucleotide sequence ID" value="NZ_LR699119.1"/>
</dbReference>
<dbReference type="EMBL" id="LR699119">
    <property type="protein sequence ID" value="VVC76629.1"/>
    <property type="molecule type" value="Genomic_DNA"/>
</dbReference>
<evidence type="ECO:0000313" key="8">
    <source>
        <dbReference type="EMBL" id="VVC76629.1"/>
    </source>
</evidence>
<keyword evidence="4 6" id="KW-1015">Disulfide bond</keyword>
<evidence type="ECO:0000256" key="3">
    <source>
        <dbReference type="ARBA" id="ARBA00023002"/>
    </source>
</evidence>
<evidence type="ECO:0000256" key="5">
    <source>
        <dbReference type="ARBA" id="ARBA00023284"/>
    </source>
</evidence>
<dbReference type="InterPro" id="IPR029032">
    <property type="entry name" value="AhpD-like"/>
</dbReference>
<dbReference type="InterPro" id="IPR004675">
    <property type="entry name" value="AhpD_core"/>
</dbReference>
<feature type="domain" description="Carboxymuconolactone decarboxylase-like" evidence="7">
    <location>
        <begin position="97"/>
        <end position="172"/>
    </location>
</feature>
<dbReference type="GO" id="GO:0015036">
    <property type="term" value="F:disulfide oxidoreductase activity"/>
    <property type="evidence" value="ECO:0007669"/>
    <property type="project" value="TreeGrafter"/>
</dbReference>
<dbReference type="GO" id="GO:0051920">
    <property type="term" value="F:peroxiredoxin activity"/>
    <property type="evidence" value="ECO:0007669"/>
    <property type="project" value="InterPro"/>
</dbReference>
<proteinExistence type="inferred from homology"/>
<accession>A0A5E4PHY9</accession>
<feature type="disulfide bond" description="Interchain (with AhpC); in linked form" evidence="6">
    <location>
        <position position="137"/>
    </location>
</feature>
<keyword evidence="1 6" id="KW-0575">Peroxidase</keyword>
<dbReference type="PANTHER" id="PTHR33930:SF7">
    <property type="entry name" value="ALKYL HYDROPEROXIDE REDUCTASE AHPD"/>
    <property type="match status" value="1"/>
</dbReference>
<evidence type="ECO:0000256" key="1">
    <source>
        <dbReference type="ARBA" id="ARBA00022559"/>
    </source>
</evidence>
<name>A0A5E4PHY9_9COXI</name>
<dbReference type="GO" id="GO:0032843">
    <property type="term" value="F:hydroperoxide reductase activity"/>
    <property type="evidence" value="ECO:0007669"/>
    <property type="project" value="InterPro"/>
</dbReference>